<feature type="region of interest" description="Disordered" evidence="1">
    <location>
        <begin position="1069"/>
        <end position="1092"/>
    </location>
</feature>
<dbReference type="Pfam" id="PF13768">
    <property type="entry name" value="VWA_3"/>
    <property type="match status" value="3"/>
</dbReference>
<dbReference type="EMBL" id="CAJOBI010000999">
    <property type="protein sequence ID" value="CAF3857556.1"/>
    <property type="molecule type" value="Genomic_DNA"/>
</dbReference>
<feature type="compositionally biased region" description="Polar residues" evidence="1">
    <location>
        <begin position="486"/>
        <end position="514"/>
    </location>
</feature>
<organism evidence="3 4">
    <name type="scientific">Rotaria magnacalcarata</name>
    <dbReference type="NCBI Taxonomy" id="392030"/>
    <lineage>
        <taxon>Eukaryota</taxon>
        <taxon>Metazoa</taxon>
        <taxon>Spiralia</taxon>
        <taxon>Gnathifera</taxon>
        <taxon>Rotifera</taxon>
        <taxon>Eurotatoria</taxon>
        <taxon>Bdelloidea</taxon>
        <taxon>Philodinida</taxon>
        <taxon>Philodinidae</taxon>
        <taxon>Rotaria</taxon>
    </lineage>
</organism>
<feature type="compositionally biased region" description="Acidic residues" evidence="1">
    <location>
        <begin position="1"/>
        <end position="19"/>
    </location>
</feature>
<dbReference type="PROSITE" id="PS50234">
    <property type="entry name" value="VWFA"/>
    <property type="match status" value="1"/>
</dbReference>
<comment type="caution">
    <text evidence="3">The sequence shown here is derived from an EMBL/GenBank/DDBJ whole genome shotgun (WGS) entry which is preliminary data.</text>
</comment>
<dbReference type="InterPro" id="IPR036465">
    <property type="entry name" value="vWFA_dom_sf"/>
</dbReference>
<feature type="region of interest" description="Disordered" evidence="1">
    <location>
        <begin position="485"/>
        <end position="551"/>
    </location>
</feature>
<reference evidence="3" key="1">
    <citation type="submission" date="2021-02" db="EMBL/GenBank/DDBJ databases">
        <authorList>
            <person name="Nowell W R."/>
        </authorList>
    </citation>
    <scope>NUCLEOTIDE SEQUENCE</scope>
</reference>
<evidence type="ECO:0000256" key="1">
    <source>
        <dbReference type="SAM" id="MobiDB-lite"/>
    </source>
</evidence>
<dbReference type="InterPro" id="IPR002035">
    <property type="entry name" value="VWF_A"/>
</dbReference>
<feature type="compositionally biased region" description="Low complexity" evidence="1">
    <location>
        <begin position="520"/>
        <end position="531"/>
    </location>
</feature>
<feature type="region of interest" description="Disordered" evidence="1">
    <location>
        <begin position="1"/>
        <end position="50"/>
    </location>
</feature>
<proteinExistence type="predicted"/>
<gene>
    <name evidence="3" type="ORF">SMN809_LOCUS4368</name>
</gene>
<dbReference type="SUPFAM" id="SSF53300">
    <property type="entry name" value="vWA-like"/>
    <property type="match status" value="2"/>
</dbReference>
<evidence type="ECO:0000313" key="3">
    <source>
        <dbReference type="EMBL" id="CAF3857556.1"/>
    </source>
</evidence>
<evidence type="ECO:0000259" key="2">
    <source>
        <dbReference type="PROSITE" id="PS50234"/>
    </source>
</evidence>
<dbReference type="PANTHER" id="PTHR46478">
    <property type="entry name" value="VON WILLEBRAND FACTOR A DOMAIN-CONTAINING PROTEIN 3A"/>
    <property type="match status" value="1"/>
</dbReference>
<sequence length="1114" mass="127080">MSLGDESEESLTSLTDDDQPSLRNLDDNDDDDEQHYQYHQPDNDHDFIPFSARGVAPDELQATHINHYHDLSRVTAESRDFSITRPSQFWLAQNGLIANGLTLKELLTKGKVSLPTSDKTGRAIQHIAFDSLIINDFECRLHTTIETLSNRIRWLLQDSRKVFGVVQGARVLVILDFSQGQASFGRGDEYHKHLMQLIEEQLIYKEQLGFIAYGTDIDALWNGVRDVNTRALDELRAWIASLKSSFGCSDENCTHIDSTCPNNNSKCAFKTNSSSNLLKALRRVSLMSNFDTLLLVVGSLPDQNIDVIADYLSQLFCGQDVPRIHAVSYDCSHHLVNALLKTVTASASAFASLASARNRTEPTSNALVPHNPLNALQNLSNDIPEIVKHTYHCYSHDEPRQIYNSTDIRLLVREIQRAYELLSRINEMRHGALGSALVSIENELNLEMSRYPQSKFLPRPPNHEAPLHFAQNLIDQSSIIYARQQRGLSSTTTGRPPSARSQGKTSNVRFNDTASIAGRSAASSHKSATSSLKNRDTSETKPTQPLPILSSNNPAVYRTSADWLNQHGLLAKKLTLFQILAPNAYSPCEDYIPILRKTVTSQVHERAMVQVDWHDGTTKNVHVDLAGLYEYQKRLKKLVELYEQRMEWLCSSSRKIFGSMVENNIILLVDCSQSNRDYIIHIQHSLRLLLEQQLFGRKFFNIIAFGTNHKDGLLRFKPTMVQPTIENLQHAWQWILTLNCGGTRNLLNALRAIYENEEERRHDTITVPNIKLTSSARYCSVFPSINIKGSIRHLQLRPRELDDYRQRSESVLRRYFKRMQWLLNGSRLIFSTIVHKRILLLVDTSGSMESYIEYLKKELATLVWEQLFANQVEFNFIQFNDDYQMWRENLVLPTEDSCHEAVAWISTLKANGNTCSERVLKFAFDFHHSKQPIDGIYYISDGKPDHSTSYLLEQVRLMNTNQSNTTDTRRISINTVSFCCQDIDANNFLKSLAHDNNGRYHRSTNNSREIHLFMHRLQQDKTYDLELDDSLLPELESDDIKRLLKEIVKARLYLKQAITFRSLYNQQQDSAKDTTTRGAGGSGGQQQNDSILVGPARVPMSEAFFNRKSTSLYT</sequence>
<accession>A0A8S2KLC4</accession>
<protein>
    <recommendedName>
        <fullName evidence="2">VWFA domain-containing protein</fullName>
    </recommendedName>
</protein>
<dbReference type="Gene3D" id="3.40.50.410">
    <property type="entry name" value="von Willebrand factor, type A domain"/>
    <property type="match status" value="1"/>
</dbReference>
<evidence type="ECO:0000313" key="4">
    <source>
        <dbReference type="Proteomes" id="UP000676336"/>
    </source>
</evidence>
<dbReference type="PANTHER" id="PTHR46478:SF1">
    <property type="entry name" value="VON WILLEBRAND FACTOR A DOMAIN-CONTAINING PROTEIN 3A"/>
    <property type="match status" value="1"/>
</dbReference>
<dbReference type="Proteomes" id="UP000676336">
    <property type="component" value="Unassembled WGS sequence"/>
</dbReference>
<name>A0A8S2KLC4_9BILA</name>
<feature type="domain" description="VWFA" evidence="2">
    <location>
        <begin position="837"/>
        <end position="1017"/>
    </location>
</feature>
<dbReference type="AlphaFoldDB" id="A0A8S2KLC4"/>